<reference evidence="6" key="1">
    <citation type="submission" date="2023-06" db="EMBL/GenBank/DDBJ databases">
        <title>A Treasure from Seagulls: Isolation and Description of Aciduricobacillus qingdaonensis gen. nov., sp. nov., a Rare Obligately Uric Acid-utilizing Member in the Family Bacillaceae.</title>
        <authorList>
            <person name="Liu W."/>
            <person name="Wang B."/>
        </authorList>
    </citation>
    <scope>NUCLEOTIDE SEQUENCE</scope>
    <source>
        <strain evidence="6">44XB</strain>
    </source>
</reference>
<feature type="domain" description="RNA polymerase sigma-70" evidence="5">
    <location>
        <begin position="222"/>
        <end position="248"/>
    </location>
</feature>
<evidence type="ECO:0000256" key="2">
    <source>
        <dbReference type="ARBA" id="ARBA00023082"/>
    </source>
</evidence>
<dbReference type="PIRSF" id="PIRSF000770">
    <property type="entry name" value="RNA_pol_sigma-SigE/K"/>
    <property type="match status" value="1"/>
</dbReference>
<evidence type="ECO:0000313" key="6">
    <source>
        <dbReference type="EMBL" id="WLV25785.1"/>
    </source>
</evidence>
<dbReference type="Pfam" id="PF04539">
    <property type="entry name" value="Sigma70_r3"/>
    <property type="match status" value="1"/>
</dbReference>
<dbReference type="NCBIfam" id="TIGR02479">
    <property type="entry name" value="FliA_WhiG"/>
    <property type="match status" value="1"/>
</dbReference>
<dbReference type="Pfam" id="PF04542">
    <property type="entry name" value="Sigma70_r2"/>
    <property type="match status" value="1"/>
</dbReference>
<proteinExistence type="predicted"/>
<keyword evidence="3" id="KW-0238">DNA-binding</keyword>
<dbReference type="InterPro" id="IPR000943">
    <property type="entry name" value="RNA_pol_sigma70"/>
</dbReference>
<dbReference type="PRINTS" id="PR00046">
    <property type="entry name" value="SIGMA70FCT"/>
</dbReference>
<accession>A0ABY9KY95</accession>
<evidence type="ECO:0000256" key="1">
    <source>
        <dbReference type="ARBA" id="ARBA00023015"/>
    </source>
</evidence>
<dbReference type="InterPro" id="IPR013325">
    <property type="entry name" value="RNA_pol_sigma_r2"/>
</dbReference>
<dbReference type="PANTHER" id="PTHR30385">
    <property type="entry name" value="SIGMA FACTOR F FLAGELLAR"/>
    <property type="match status" value="1"/>
</dbReference>
<gene>
    <name evidence="6" type="ORF">QR721_06155</name>
</gene>
<dbReference type="NCBIfam" id="NF005413">
    <property type="entry name" value="PRK06986.1"/>
    <property type="match status" value="1"/>
</dbReference>
<dbReference type="NCBIfam" id="TIGR02937">
    <property type="entry name" value="sigma70-ECF"/>
    <property type="match status" value="1"/>
</dbReference>
<dbReference type="InterPro" id="IPR007624">
    <property type="entry name" value="RNA_pol_sigma70_r3"/>
</dbReference>
<protein>
    <submittedName>
        <fullName evidence="6">FliA/WhiG family RNA polymerase sigma factor</fullName>
    </submittedName>
</protein>
<dbReference type="Pfam" id="PF04545">
    <property type="entry name" value="Sigma70_r4"/>
    <property type="match status" value="1"/>
</dbReference>
<dbReference type="Gene3D" id="1.20.140.160">
    <property type="match status" value="1"/>
</dbReference>
<name>A0ABY9KY95_9BACI</name>
<dbReference type="EMBL" id="CP129113">
    <property type="protein sequence ID" value="WLV25785.1"/>
    <property type="molecule type" value="Genomic_DNA"/>
</dbReference>
<dbReference type="Gene3D" id="1.10.1740.10">
    <property type="match status" value="1"/>
</dbReference>
<evidence type="ECO:0000256" key="3">
    <source>
        <dbReference type="ARBA" id="ARBA00023125"/>
    </source>
</evidence>
<dbReference type="Proteomes" id="UP001180087">
    <property type="component" value="Chromosome"/>
</dbReference>
<dbReference type="InterPro" id="IPR014284">
    <property type="entry name" value="RNA_pol_sigma-70_dom"/>
</dbReference>
<evidence type="ECO:0000313" key="7">
    <source>
        <dbReference type="Proteomes" id="UP001180087"/>
    </source>
</evidence>
<dbReference type="InterPro" id="IPR013324">
    <property type="entry name" value="RNA_pol_sigma_r3/r4-like"/>
</dbReference>
<dbReference type="CDD" id="cd06171">
    <property type="entry name" value="Sigma70_r4"/>
    <property type="match status" value="1"/>
</dbReference>
<dbReference type="InterPro" id="IPR012845">
    <property type="entry name" value="RNA_pol_sigma_FliA_WhiG"/>
</dbReference>
<dbReference type="SUPFAM" id="SSF88659">
    <property type="entry name" value="Sigma3 and sigma4 domains of RNA polymerase sigma factors"/>
    <property type="match status" value="2"/>
</dbReference>
<keyword evidence="4" id="KW-0804">Transcription</keyword>
<dbReference type="InterPro" id="IPR007627">
    <property type="entry name" value="RNA_pol_sigma70_r2"/>
</dbReference>
<dbReference type="NCBIfam" id="NF005809">
    <property type="entry name" value="PRK07670.1"/>
    <property type="match status" value="1"/>
</dbReference>
<dbReference type="PROSITE" id="PS00716">
    <property type="entry name" value="SIGMA70_2"/>
    <property type="match status" value="1"/>
</dbReference>
<dbReference type="SUPFAM" id="SSF88946">
    <property type="entry name" value="Sigma2 domain of RNA polymerase sigma factors"/>
    <property type="match status" value="1"/>
</dbReference>
<keyword evidence="1" id="KW-0805">Transcription regulation</keyword>
<dbReference type="InterPro" id="IPR007630">
    <property type="entry name" value="RNA_pol_sigma70_r4"/>
</dbReference>
<evidence type="ECO:0000256" key="4">
    <source>
        <dbReference type="ARBA" id="ARBA00023163"/>
    </source>
</evidence>
<organism evidence="6 7">
    <name type="scientific">Aciduricibacillus chroicocephali</name>
    <dbReference type="NCBI Taxonomy" id="3054939"/>
    <lineage>
        <taxon>Bacteria</taxon>
        <taxon>Bacillati</taxon>
        <taxon>Bacillota</taxon>
        <taxon>Bacilli</taxon>
        <taxon>Bacillales</taxon>
        <taxon>Bacillaceae</taxon>
        <taxon>Aciduricibacillus</taxon>
    </lineage>
</organism>
<sequence length="259" mass="29665">MTVNNTSKEAKLWQDWLEHRDHEAANQLIEQYMYLVNYQVERIWSTLPSNVSKDDLKSFGLLGLFDALKKFEPNRNLKFDTYASFRVRGAIIDGLRKEDWLPRSIRDKSKKIDQAIQLLEQKLQRAPSSAEISAETGLDSDEVETIIKDSLFSNVWSLEEKPNEGEEASKEGVGYLLEDETAVSPDERLLKTELQKELAEGIGSLNENEQLVISLFYQEELTFTEVGHILGLTTSRISQIHKKAIFKLRTSLEKIQAMA</sequence>
<keyword evidence="2" id="KW-0731">Sigma factor</keyword>
<dbReference type="RefSeq" id="WP_348029579.1">
    <property type="nucleotide sequence ID" value="NZ_CP129113.1"/>
</dbReference>
<evidence type="ECO:0000259" key="5">
    <source>
        <dbReference type="PROSITE" id="PS00716"/>
    </source>
</evidence>
<dbReference type="PANTHER" id="PTHR30385:SF7">
    <property type="entry name" value="RNA POLYMERASE SIGMA FACTOR FLIA"/>
    <property type="match status" value="1"/>
</dbReference>
<keyword evidence="7" id="KW-1185">Reference proteome</keyword>